<keyword evidence="1" id="KW-1133">Transmembrane helix</keyword>
<accession>A0A7K3S8N4</accession>
<dbReference type="EMBL" id="JAAGMP010001661">
    <property type="protein sequence ID" value="NEC23877.1"/>
    <property type="molecule type" value="Genomic_DNA"/>
</dbReference>
<evidence type="ECO:0000313" key="3">
    <source>
        <dbReference type="Proteomes" id="UP000469670"/>
    </source>
</evidence>
<proteinExistence type="predicted"/>
<feature type="transmembrane region" description="Helical" evidence="1">
    <location>
        <begin position="12"/>
        <end position="33"/>
    </location>
</feature>
<comment type="caution">
    <text evidence="2">The sequence shown here is derived from an EMBL/GenBank/DDBJ whole genome shotgun (WGS) entry which is preliminary data.</text>
</comment>
<evidence type="ECO:0000313" key="2">
    <source>
        <dbReference type="EMBL" id="NEC23877.1"/>
    </source>
</evidence>
<name>A0A7K3S8N4_9ACTN</name>
<organism evidence="2 3">
    <name type="scientific">Streptomyces parvus</name>
    <dbReference type="NCBI Taxonomy" id="66428"/>
    <lineage>
        <taxon>Bacteria</taxon>
        <taxon>Bacillati</taxon>
        <taxon>Actinomycetota</taxon>
        <taxon>Actinomycetes</taxon>
        <taxon>Kitasatosporales</taxon>
        <taxon>Streptomycetaceae</taxon>
        <taxon>Streptomyces</taxon>
    </lineage>
</organism>
<reference evidence="2 3" key="1">
    <citation type="submission" date="2020-01" db="EMBL/GenBank/DDBJ databases">
        <title>Insect and environment-associated Actinomycetes.</title>
        <authorList>
            <person name="Currrie C."/>
            <person name="Chevrette M."/>
            <person name="Carlson C."/>
            <person name="Stubbendieck R."/>
            <person name="Wendt-Pienkowski E."/>
        </authorList>
    </citation>
    <scope>NUCLEOTIDE SEQUENCE [LARGE SCALE GENOMIC DNA]</scope>
    <source>
        <strain evidence="2 3">SID7590</strain>
    </source>
</reference>
<sequence>MLGSVTEVFDRAVDLLVVAMGLGCVWLGCRAVLRPRRPPEPIQGPEWGVRAWGLGFVLLGICLAVETVTSMAGGQPGWPTDVIRWVAGPLVVGSIVTAIVAGRRQRRRARTVKGGQQG</sequence>
<dbReference type="Proteomes" id="UP000469670">
    <property type="component" value="Unassembled WGS sequence"/>
</dbReference>
<protein>
    <submittedName>
        <fullName evidence="2">Uncharacterized protein</fullName>
    </submittedName>
</protein>
<feature type="transmembrane region" description="Helical" evidence="1">
    <location>
        <begin position="54"/>
        <end position="76"/>
    </location>
</feature>
<dbReference type="AlphaFoldDB" id="A0A7K3S8N4"/>
<gene>
    <name evidence="2" type="ORF">G3I50_37355</name>
</gene>
<keyword evidence="1" id="KW-0472">Membrane</keyword>
<feature type="transmembrane region" description="Helical" evidence="1">
    <location>
        <begin position="82"/>
        <end position="101"/>
    </location>
</feature>
<evidence type="ECO:0000256" key="1">
    <source>
        <dbReference type="SAM" id="Phobius"/>
    </source>
</evidence>
<keyword evidence="1" id="KW-0812">Transmembrane</keyword>